<name>A0ABC8W253_9POAL</name>
<dbReference type="InterPro" id="IPR011676">
    <property type="entry name" value="DUF1618"/>
</dbReference>
<evidence type="ECO:0000313" key="2">
    <source>
        <dbReference type="EMBL" id="CAL4901221.1"/>
    </source>
</evidence>
<dbReference type="PANTHER" id="PTHR33086:SF98">
    <property type="entry name" value="OS05G0468200 PROTEIN"/>
    <property type="match status" value="1"/>
</dbReference>
<reference evidence="2 3" key="2">
    <citation type="submission" date="2024-10" db="EMBL/GenBank/DDBJ databases">
        <authorList>
            <person name="Ryan C."/>
        </authorList>
    </citation>
    <scope>NUCLEOTIDE SEQUENCE [LARGE SCALE GENOMIC DNA]</scope>
</reference>
<reference evidence="3" key="1">
    <citation type="submission" date="2024-06" db="EMBL/GenBank/DDBJ databases">
        <authorList>
            <person name="Ryan C."/>
        </authorList>
    </citation>
    <scope>NUCLEOTIDE SEQUENCE [LARGE SCALE GENOMIC DNA]</scope>
</reference>
<dbReference type="PANTHER" id="PTHR33086">
    <property type="entry name" value="OS05G0468200 PROTEIN-RELATED"/>
    <property type="match status" value="1"/>
</dbReference>
<keyword evidence="3" id="KW-1185">Reference proteome</keyword>
<proteinExistence type="predicted"/>
<evidence type="ECO:0000259" key="1">
    <source>
        <dbReference type="Pfam" id="PF07762"/>
    </source>
</evidence>
<organism evidence="2 3">
    <name type="scientific">Urochloa decumbens</name>
    <dbReference type="NCBI Taxonomy" id="240449"/>
    <lineage>
        <taxon>Eukaryota</taxon>
        <taxon>Viridiplantae</taxon>
        <taxon>Streptophyta</taxon>
        <taxon>Embryophyta</taxon>
        <taxon>Tracheophyta</taxon>
        <taxon>Spermatophyta</taxon>
        <taxon>Magnoliopsida</taxon>
        <taxon>Liliopsida</taxon>
        <taxon>Poales</taxon>
        <taxon>Poaceae</taxon>
        <taxon>PACMAD clade</taxon>
        <taxon>Panicoideae</taxon>
        <taxon>Panicodae</taxon>
        <taxon>Paniceae</taxon>
        <taxon>Melinidinae</taxon>
        <taxon>Urochloa</taxon>
    </lineage>
</organism>
<sequence>MQLRRVLSAAASANLLRRGLSTAAPPPRPPWALIHQIALVKSADPSPQFLQTKPPSGSILFVPDHFIGPLPRIGSDPESKGILRGMLRGTSGDGLLLLEFVDGPATPAAAARLRAARARGAEAESVRLDEIDPDSTRFVCNPVTGEMFRLPDMDGTKKVRAWHPQGILTRSARGHGPPDRYAVAELSADEGGKGSFVMRRFFSGTGEWEKLVDLPSPFPRPRGMHADHEVLAFDGQLWWVDLTCGAVSTDPFSDRPELRFVELPRFSVCPVAAGTTKFPSQSMYRRMGVSEGRMRYVEVSQKEPFVLSSYTLDHDGDGWTLEHQVALSRVFPDAGKQEGTPRIGVIDPLNASSMCVIIGNHLLAIDMDMGNVLDRVRIVEGSGGPGGFISAFIMKPCVLPPWLELSRIPSAGTLSSNNATVKGETFYFKSVTFGQHTSADARLEELRKRCLDGSEKVFLRDDASG</sequence>
<dbReference type="Pfam" id="PF07762">
    <property type="entry name" value="DUF1618"/>
    <property type="match status" value="1"/>
</dbReference>
<dbReference type="AlphaFoldDB" id="A0ABC8W253"/>
<dbReference type="Proteomes" id="UP001497457">
    <property type="component" value="Chromosome 11b"/>
</dbReference>
<evidence type="ECO:0000313" key="3">
    <source>
        <dbReference type="Proteomes" id="UP001497457"/>
    </source>
</evidence>
<dbReference type="EMBL" id="OZ075121">
    <property type="protein sequence ID" value="CAL4901221.1"/>
    <property type="molecule type" value="Genomic_DNA"/>
</dbReference>
<accession>A0ABC8W253</accession>
<gene>
    <name evidence="2" type="ORF">URODEC1_LOCUS9180</name>
</gene>
<protein>
    <recommendedName>
        <fullName evidence="1">DUF1618 domain-containing protein</fullName>
    </recommendedName>
</protein>
<feature type="domain" description="DUF1618" evidence="1">
    <location>
        <begin position="239"/>
        <end position="340"/>
    </location>
</feature>